<keyword evidence="1" id="KW-0175">Coiled coil</keyword>
<feature type="region of interest" description="Disordered" evidence="2">
    <location>
        <begin position="100"/>
        <end position="122"/>
    </location>
</feature>
<dbReference type="PANTHER" id="PTHR47813">
    <property type="entry name" value="UBIQUITIN-LIKE SUPERFAMILY PROTEIN"/>
    <property type="match status" value="1"/>
</dbReference>
<dbReference type="Proteomes" id="UP001417504">
    <property type="component" value="Unassembled WGS sequence"/>
</dbReference>
<gene>
    <name evidence="3" type="ORF">Sjap_012942</name>
</gene>
<keyword evidence="4" id="KW-1185">Reference proteome</keyword>
<reference evidence="3 4" key="1">
    <citation type="submission" date="2024-01" db="EMBL/GenBank/DDBJ databases">
        <title>Genome assemblies of Stephania.</title>
        <authorList>
            <person name="Yang L."/>
        </authorList>
    </citation>
    <scope>NUCLEOTIDE SEQUENCE [LARGE SCALE GENOMIC DNA]</scope>
    <source>
        <strain evidence="3">QJT</strain>
        <tissue evidence="3">Leaf</tissue>
    </source>
</reference>
<comment type="caution">
    <text evidence="3">The sequence shown here is derived from an EMBL/GenBank/DDBJ whole genome shotgun (WGS) entry which is preliminary data.</text>
</comment>
<organism evidence="3 4">
    <name type="scientific">Stephania japonica</name>
    <dbReference type="NCBI Taxonomy" id="461633"/>
    <lineage>
        <taxon>Eukaryota</taxon>
        <taxon>Viridiplantae</taxon>
        <taxon>Streptophyta</taxon>
        <taxon>Embryophyta</taxon>
        <taxon>Tracheophyta</taxon>
        <taxon>Spermatophyta</taxon>
        <taxon>Magnoliopsida</taxon>
        <taxon>Ranunculales</taxon>
        <taxon>Menispermaceae</taxon>
        <taxon>Menispermoideae</taxon>
        <taxon>Cissampelideae</taxon>
        <taxon>Stephania</taxon>
    </lineage>
</organism>
<feature type="coiled-coil region" evidence="1">
    <location>
        <begin position="55"/>
        <end position="86"/>
    </location>
</feature>
<evidence type="ECO:0000313" key="4">
    <source>
        <dbReference type="Proteomes" id="UP001417504"/>
    </source>
</evidence>
<protein>
    <submittedName>
        <fullName evidence="3">Uncharacterized protein</fullName>
    </submittedName>
</protein>
<sequence>MMTIQIRKRAPKLSPKQLKTGKLESCQVVNAMDCDGGEEEEDWLKPPPKCPGVVAQKLEVENNSTLKELRLKRQELEQFAKSAQVLLRTVEESTQKVATSVVQSASELEAMKTSKPSRKERR</sequence>
<name>A0AAP0NZE9_9MAGN</name>
<dbReference type="PANTHER" id="PTHR47813:SF2">
    <property type="entry name" value="UBIQUITIN-LIKE SUPERFAMILY PROTEIN"/>
    <property type="match status" value="1"/>
</dbReference>
<dbReference type="AlphaFoldDB" id="A0AAP0NZE9"/>
<accession>A0AAP0NZE9</accession>
<evidence type="ECO:0000256" key="1">
    <source>
        <dbReference type="SAM" id="Coils"/>
    </source>
</evidence>
<evidence type="ECO:0000256" key="2">
    <source>
        <dbReference type="SAM" id="MobiDB-lite"/>
    </source>
</evidence>
<evidence type="ECO:0000313" key="3">
    <source>
        <dbReference type="EMBL" id="KAK9123340.1"/>
    </source>
</evidence>
<proteinExistence type="predicted"/>
<dbReference type="EMBL" id="JBBNAE010000005">
    <property type="protein sequence ID" value="KAK9123340.1"/>
    <property type="molecule type" value="Genomic_DNA"/>
</dbReference>